<proteinExistence type="predicted"/>
<feature type="non-terminal residue" evidence="2">
    <location>
        <position position="44"/>
    </location>
</feature>
<gene>
    <name evidence="1" type="ORF">OVA965_LOCUS1979</name>
    <name evidence="2" type="ORF">TMI583_LOCUS1982</name>
</gene>
<dbReference type="EMBL" id="CAJOBA010000399">
    <property type="protein sequence ID" value="CAF3529143.1"/>
    <property type="molecule type" value="Genomic_DNA"/>
</dbReference>
<sequence>MKCECEARIDTTVPVTVNDFAVIDQCGVGLLSTCSCTDKAMVEC</sequence>
<dbReference type="Proteomes" id="UP000682733">
    <property type="component" value="Unassembled WGS sequence"/>
</dbReference>
<reference evidence="2" key="1">
    <citation type="submission" date="2021-02" db="EMBL/GenBank/DDBJ databases">
        <authorList>
            <person name="Nowell W R."/>
        </authorList>
    </citation>
    <scope>NUCLEOTIDE SEQUENCE</scope>
</reference>
<accession>A0A8S2GKJ5</accession>
<dbReference type="EMBL" id="CAJNOK010000398">
    <property type="protein sequence ID" value="CAF0750453.1"/>
    <property type="molecule type" value="Genomic_DNA"/>
</dbReference>
<evidence type="ECO:0000313" key="3">
    <source>
        <dbReference type="Proteomes" id="UP000682733"/>
    </source>
</evidence>
<evidence type="ECO:0000313" key="1">
    <source>
        <dbReference type="EMBL" id="CAF0750453.1"/>
    </source>
</evidence>
<organism evidence="2 3">
    <name type="scientific">Didymodactylos carnosus</name>
    <dbReference type="NCBI Taxonomy" id="1234261"/>
    <lineage>
        <taxon>Eukaryota</taxon>
        <taxon>Metazoa</taxon>
        <taxon>Spiralia</taxon>
        <taxon>Gnathifera</taxon>
        <taxon>Rotifera</taxon>
        <taxon>Eurotatoria</taxon>
        <taxon>Bdelloidea</taxon>
        <taxon>Philodinida</taxon>
        <taxon>Philodinidae</taxon>
        <taxon>Didymodactylos</taxon>
    </lineage>
</organism>
<protein>
    <submittedName>
        <fullName evidence="2">Uncharacterized protein</fullName>
    </submittedName>
</protein>
<evidence type="ECO:0000313" key="2">
    <source>
        <dbReference type="EMBL" id="CAF3529143.1"/>
    </source>
</evidence>
<dbReference type="Proteomes" id="UP000677228">
    <property type="component" value="Unassembled WGS sequence"/>
</dbReference>
<name>A0A8S2GKJ5_9BILA</name>
<dbReference type="AlphaFoldDB" id="A0A8S2GKJ5"/>
<comment type="caution">
    <text evidence="2">The sequence shown here is derived from an EMBL/GenBank/DDBJ whole genome shotgun (WGS) entry which is preliminary data.</text>
</comment>